<reference evidence="1 2" key="1">
    <citation type="journal article" date="2018" name="Front. Plant Sci.">
        <title>Red Clover (Trifolium pratense) and Zigzag Clover (T. medium) - A Picture of Genomic Similarities and Differences.</title>
        <authorList>
            <person name="Dluhosova J."/>
            <person name="Istvanek J."/>
            <person name="Nedelnik J."/>
            <person name="Repkova J."/>
        </authorList>
    </citation>
    <scope>NUCLEOTIDE SEQUENCE [LARGE SCALE GENOMIC DNA]</scope>
    <source>
        <strain evidence="2">cv. 10/8</strain>
        <tissue evidence="1">Leaf</tissue>
    </source>
</reference>
<dbReference type="AlphaFoldDB" id="A0A392QNW4"/>
<dbReference type="Gene3D" id="1.25.40.10">
    <property type="entry name" value="Tetratricopeptide repeat domain"/>
    <property type="match status" value="1"/>
</dbReference>
<sequence>MEVQQARDVEKALDAFTRAVQLDPENGEAWNNIAC</sequence>
<name>A0A392QNW4_9FABA</name>
<keyword evidence="2" id="KW-1185">Reference proteome</keyword>
<proteinExistence type="predicted"/>
<dbReference type="SUPFAM" id="SSF48452">
    <property type="entry name" value="TPR-like"/>
    <property type="match status" value="1"/>
</dbReference>
<evidence type="ECO:0000313" key="2">
    <source>
        <dbReference type="Proteomes" id="UP000265520"/>
    </source>
</evidence>
<protein>
    <submittedName>
        <fullName evidence="1">TPR repeat-containing protein T20B12.1-like</fullName>
    </submittedName>
</protein>
<feature type="non-terminal residue" evidence="1">
    <location>
        <position position="35"/>
    </location>
</feature>
<evidence type="ECO:0000313" key="1">
    <source>
        <dbReference type="EMBL" id="MCI25552.1"/>
    </source>
</evidence>
<comment type="caution">
    <text evidence="1">The sequence shown here is derived from an EMBL/GenBank/DDBJ whole genome shotgun (WGS) entry which is preliminary data.</text>
</comment>
<dbReference type="EMBL" id="LXQA010147864">
    <property type="protein sequence ID" value="MCI25552.1"/>
    <property type="molecule type" value="Genomic_DNA"/>
</dbReference>
<dbReference type="InterPro" id="IPR011990">
    <property type="entry name" value="TPR-like_helical_dom_sf"/>
</dbReference>
<accession>A0A392QNW4</accession>
<dbReference type="Proteomes" id="UP000265520">
    <property type="component" value="Unassembled WGS sequence"/>
</dbReference>
<organism evidence="1 2">
    <name type="scientific">Trifolium medium</name>
    <dbReference type="NCBI Taxonomy" id="97028"/>
    <lineage>
        <taxon>Eukaryota</taxon>
        <taxon>Viridiplantae</taxon>
        <taxon>Streptophyta</taxon>
        <taxon>Embryophyta</taxon>
        <taxon>Tracheophyta</taxon>
        <taxon>Spermatophyta</taxon>
        <taxon>Magnoliopsida</taxon>
        <taxon>eudicotyledons</taxon>
        <taxon>Gunneridae</taxon>
        <taxon>Pentapetalae</taxon>
        <taxon>rosids</taxon>
        <taxon>fabids</taxon>
        <taxon>Fabales</taxon>
        <taxon>Fabaceae</taxon>
        <taxon>Papilionoideae</taxon>
        <taxon>50 kb inversion clade</taxon>
        <taxon>NPAAA clade</taxon>
        <taxon>Hologalegina</taxon>
        <taxon>IRL clade</taxon>
        <taxon>Trifolieae</taxon>
        <taxon>Trifolium</taxon>
    </lineage>
</organism>